<dbReference type="Gene3D" id="1.10.1200.10">
    <property type="entry name" value="ACP-like"/>
    <property type="match status" value="3"/>
</dbReference>
<dbReference type="Gene3D" id="3.30.300.30">
    <property type="match status" value="2"/>
</dbReference>
<dbReference type="CDD" id="cd19545">
    <property type="entry name" value="FUM14_C_NRPS-like"/>
    <property type="match status" value="1"/>
</dbReference>
<evidence type="ECO:0000256" key="4">
    <source>
        <dbReference type="ARBA" id="ARBA00029454"/>
    </source>
</evidence>
<dbReference type="GO" id="GO:0043041">
    <property type="term" value="P:amino acid activation for nonribosomal peptide biosynthetic process"/>
    <property type="evidence" value="ECO:0007669"/>
    <property type="project" value="TreeGrafter"/>
</dbReference>
<dbReference type="Pfam" id="PF00550">
    <property type="entry name" value="PP-binding"/>
    <property type="match status" value="3"/>
</dbReference>
<dbReference type="InterPro" id="IPR036736">
    <property type="entry name" value="ACP-like_sf"/>
</dbReference>
<dbReference type="PROSITE" id="PS00455">
    <property type="entry name" value="AMP_BINDING"/>
    <property type="match status" value="2"/>
</dbReference>
<accession>A0AAE0HTZ3</accession>
<dbReference type="Pfam" id="PF00501">
    <property type="entry name" value="AMP-binding"/>
    <property type="match status" value="2"/>
</dbReference>
<dbReference type="PROSITE" id="PS50075">
    <property type="entry name" value="CARRIER"/>
    <property type="match status" value="3"/>
</dbReference>
<feature type="compositionally biased region" description="Low complexity" evidence="5">
    <location>
        <begin position="2556"/>
        <end position="2591"/>
    </location>
</feature>
<dbReference type="Gene3D" id="3.30.559.30">
    <property type="entry name" value="Nonribosomal peptide synthetase, condensation domain"/>
    <property type="match status" value="4"/>
</dbReference>
<evidence type="ECO:0000256" key="3">
    <source>
        <dbReference type="ARBA" id="ARBA00022598"/>
    </source>
</evidence>
<dbReference type="GO" id="GO:0044550">
    <property type="term" value="P:secondary metabolite biosynthetic process"/>
    <property type="evidence" value="ECO:0007669"/>
    <property type="project" value="TreeGrafter"/>
</dbReference>
<feature type="domain" description="Carrier" evidence="6">
    <location>
        <begin position="2475"/>
        <end position="2551"/>
    </location>
</feature>
<protein>
    <recommendedName>
        <fullName evidence="6">Carrier domain-containing protein</fullName>
    </recommendedName>
</protein>
<name>A0AAE0HTZ3_9PEZI</name>
<dbReference type="InterPro" id="IPR020806">
    <property type="entry name" value="PKS_PP-bd"/>
</dbReference>
<evidence type="ECO:0000259" key="6">
    <source>
        <dbReference type="PROSITE" id="PS50075"/>
    </source>
</evidence>
<dbReference type="FunFam" id="3.30.300.30:FF:000015">
    <property type="entry name" value="Nonribosomal peptide synthase SidD"/>
    <property type="match status" value="2"/>
</dbReference>
<keyword evidence="2" id="KW-0597">Phosphoprotein</keyword>
<feature type="region of interest" description="Disordered" evidence="5">
    <location>
        <begin position="2547"/>
        <end position="2618"/>
    </location>
</feature>
<dbReference type="InterPro" id="IPR009081">
    <property type="entry name" value="PP-bd_ACP"/>
</dbReference>
<dbReference type="InterPro" id="IPR000873">
    <property type="entry name" value="AMP-dep_synth/lig_dom"/>
</dbReference>
<dbReference type="InterPro" id="IPR045851">
    <property type="entry name" value="AMP-bd_C_sf"/>
</dbReference>
<dbReference type="PROSITE" id="PS00012">
    <property type="entry name" value="PHOSPHOPANTETHEINE"/>
    <property type="match status" value="1"/>
</dbReference>
<keyword evidence="3" id="KW-0436">Ligase</keyword>
<dbReference type="CDD" id="cd19542">
    <property type="entry name" value="CT_NRPS-like"/>
    <property type="match status" value="2"/>
</dbReference>
<dbReference type="GO" id="GO:0016874">
    <property type="term" value="F:ligase activity"/>
    <property type="evidence" value="ECO:0007669"/>
    <property type="project" value="UniProtKB-KW"/>
</dbReference>
<dbReference type="Proteomes" id="UP001283341">
    <property type="component" value="Unassembled WGS sequence"/>
</dbReference>
<evidence type="ECO:0000256" key="5">
    <source>
        <dbReference type="SAM" id="MobiDB-lite"/>
    </source>
</evidence>
<reference evidence="7" key="1">
    <citation type="journal article" date="2023" name="Mol. Phylogenet. Evol.">
        <title>Genome-scale phylogeny and comparative genomics of the fungal order Sordariales.</title>
        <authorList>
            <person name="Hensen N."/>
            <person name="Bonometti L."/>
            <person name="Westerberg I."/>
            <person name="Brannstrom I.O."/>
            <person name="Guillou S."/>
            <person name="Cros-Aarteil S."/>
            <person name="Calhoun S."/>
            <person name="Haridas S."/>
            <person name="Kuo A."/>
            <person name="Mondo S."/>
            <person name="Pangilinan J."/>
            <person name="Riley R."/>
            <person name="LaButti K."/>
            <person name="Andreopoulos B."/>
            <person name="Lipzen A."/>
            <person name="Chen C."/>
            <person name="Yan M."/>
            <person name="Daum C."/>
            <person name="Ng V."/>
            <person name="Clum A."/>
            <person name="Steindorff A."/>
            <person name="Ohm R.A."/>
            <person name="Martin F."/>
            <person name="Silar P."/>
            <person name="Natvig D.O."/>
            <person name="Lalanne C."/>
            <person name="Gautier V."/>
            <person name="Ament-Velasquez S.L."/>
            <person name="Kruys A."/>
            <person name="Hutchinson M.I."/>
            <person name="Powell A.J."/>
            <person name="Barry K."/>
            <person name="Miller A.N."/>
            <person name="Grigoriev I.V."/>
            <person name="Debuchy R."/>
            <person name="Gladieux P."/>
            <person name="Hiltunen Thoren M."/>
            <person name="Johannesson H."/>
        </authorList>
    </citation>
    <scope>NUCLEOTIDE SEQUENCE</scope>
    <source>
        <strain evidence="7">CBS 118394</strain>
    </source>
</reference>
<evidence type="ECO:0000256" key="1">
    <source>
        <dbReference type="ARBA" id="ARBA00022450"/>
    </source>
</evidence>
<dbReference type="EMBL" id="JAUEDM010000008">
    <property type="protein sequence ID" value="KAK3312656.1"/>
    <property type="molecule type" value="Genomic_DNA"/>
</dbReference>
<evidence type="ECO:0000256" key="2">
    <source>
        <dbReference type="ARBA" id="ARBA00022553"/>
    </source>
</evidence>
<dbReference type="Pfam" id="PF00668">
    <property type="entry name" value="Condensation"/>
    <property type="match status" value="3"/>
</dbReference>
<dbReference type="SUPFAM" id="SSF47336">
    <property type="entry name" value="ACP-like"/>
    <property type="match status" value="3"/>
</dbReference>
<dbReference type="InterPro" id="IPR042099">
    <property type="entry name" value="ANL_N_sf"/>
</dbReference>
<dbReference type="PANTHER" id="PTHR45527">
    <property type="entry name" value="NONRIBOSOMAL PEPTIDE SYNTHETASE"/>
    <property type="match status" value="1"/>
</dbReference>
<organism evidence="7 8">
    <name type="scientific">Apodospora peruviana</name>
    <dbReference type="NCBI Taxonomy" id="516989"/>
    <lineage>
        <taxon>Eukaryota</taxon>
        <taxon>Fungi</taxon>
        <taxon>Dikarya</taxon>
        <taxon>Ascomycota</taxon>
        <taxon>Pezizomycotina</taxon>
        <taxon>Sordariomycetes</taxon>
        <taxon>Sordariomycetidae</taxon>
        <taxon>Sordariales</taxon>
        <taxon>Lasiosphaeriaceae</taxon>
        <taxon>Apodospora</taxon>
    </lineage>
</organism>
<evidence type="ECO:0000313" key="7">
    <source>
        <dbReference type="EMBL" id="KAK3312656.1"/>
    </source>
</evidence>
<dbReference type="InterPro" id="IPR001242">
    <property type="entry name" value="Condensation_dom"/>
</dbReference>
<comment type="caution">
    <text evidence="7">The sequence shown here is derived from an EMBL/GenBank/DDBJ whole genome shotgun (WGS) entry which is preliminary data.</text>
</comment>
<dbReference type="GO" id="GO:0031177">
    <property type="term" value="F:phosphopantetheine binding"/>
    <property type="evidence" value="ECO:0007669"/>
    <property type="project" value="InterPro"/>
</dbReference>
<dbReference type="FunFam" id="3.30.559.30:FF:000003">
    <property type="entry name" value="Nonribosomal peptide synthase SidD"/>
    <property type="match status" value="1"/>
</dbReference>
<dbReference type="FunFam" id="3.40.50.12780:FF:000014">
    <property type="entry name" value="Nonribosomal peptide synthetase 1"/>
    <property type="match status" value="2"/>
</dbReference>
<dbReference type="SUPFAM" id="SSF52777">
    <property type="entry name" value="CoA-dependent acyltransferases"/>
    <property type="match status" value="7"/>
</dbReference>
<dbReference type="InterPro" id="IPR020845">
    <property type="entry name" value="AMP-binding_CS"/>
</dbReference>
<reference evidence="7" key="2">
    <citation type="submission" date="2023-06" db="EMBL/GenBank/DDBJ databases">
        <authorList>
            <consortium name="Lawrence Berkeley National Laboratory"/>
            <person name="Haridas S."/>
            <person name="Hensen N."/>
            <person name="Bonometti L."/>
            <person name="Westerberg I."/>
            <person name="Brannstrom I.O."/>
            <person name="Guillou S."/>
            <person name="Cros-Aarteil S."/>
            <person name="Calhoun S."/>
            <person name="Kuo A."/>
            <person name="Mondo S."/>
            <person name="Pangilinan J."/>
            <person name="Riley R."/>
            <person name="Labutti K."/>
            <person name="Andreopoulos B."/>
            <person name="Lipzen A."/>
            <person name="Chen C."/>
            <person name="Yanf M."/>
            <person name="Daum C."/>
            <person name="Ng V."/>
            <person name="Clum A."/>
            <person name="Steindorff A."/>
            <person name="Ohm R."/>
            <person name="Martin F."/>
            <person name="Silar P."/>
            <person name="Natvig D."/>
            <person name="Lalanne C."/>
            <person name="Gautier V."/>
            <person name="Ament-Velasquez S.L."/>
            <person name="Kruys A."/>
            <person name="Hutchinson M.I."/>
            <person name="Powell A.J."/>
            <person name="Barry K."/>
            <person name="Miller A.N."/>
            <person name="Grigoriev I.V."/>
            <person name="Debuchy R."/>
            <person name="Gladieux P."/>
            <person name="Thoren M.H."/>
            <person name="Johannesson H."/>
        </authorList>
    </citation>
    <scope>NUCLEOTIDE SEQUENCE</scope>
    <source>
        <strain evidence="7">CBS 118394</strain>
    </source>
</reference>
<dbReference type="Gene3D" id="3.30.559.10">
    <property type="entry name" value="Chloramphenicol acetyltransferase-like domain"/>
    <property type="match status" value="3"/>
</dbReference>
<dbReference type="InterPro" id="IPR010071">
    <property type="entry name" value="AA_adenyl_dom"/>
</dbReference>
<dbReference type="GO" id="GO:0005737">
    <property type="term" value="C:cytoplasm"/>
    <property type="evidence" value="ECO:0007669"/>
    <property type="project" value="TreeGrafter"/>
</dbReference>
<dbReference type="PANTHER" id="PTHR45527:SF1">
    <property type="entry name" value="FATTY ACID SYNTHASE"/>
    <property type="match status" value="1"/>
</dbReference>
<keyword evidence="1" id="KW-0596">Phosphopantetheine</keyword>
<proteinExistence type="inferred from homology"/>
<feature type="domain" description="Carrier" evidence="6">
    <location>
        <begin position="1899"/>
        <end position="1976"/>
    </location>
</feature>
<gene>
    <name evidence="7" type="ORF">B0H66DRAFT_631298</name>
</gene>
<dbReference type="SUPFAM" id="SSF56801">
    <property type="entry name" value="Acetyl-CoA synthetase-like"/>
    <property type="match status" value="2"/>
</dbReference>
<evidence type="ECO:0000313" key="8">
    <source>
        <dbReference type="Proteomes" id="UP001283341"/>
    </source>
</evidence>
<comment type="similarity">
    <text evidence="4">Belongs to the NRP synthetase family.</text>
</comment>
<feature type="domain" description="Carrier" evidence="6">
    <location>
        <begin position="784"/>
        <end position="860"/>
    </location>
</feature>
<dbReference type="CDD" id="cd05918">
    <property type="entry name" value="A_NRPS_SidN3_like"/>
    <property type="match status" value="2"/>
</dbReference>
<dbReference type="InterPro" id="IPR006162">
    <property type="entry name" value="Ppantetheine_attach_site"/>
</dbReference>
<dbReference type="NCBIfam" id="TIGR01733">
    <property type="entry name" value="AA-adenyl-dom"/>
    <property type="match status" value="2"/>
</dbReference>
<sequence>MSLYDIFNPNVEYNQHTVFIVKFDILALGDELHFNMTMSHQPRLNVSFSKAVHTRNHASLLIASRTAFYLAVSKHGQIDTLQFNPLQEHQDVDKKVQASVVFKVSRDPAETVGQLLERTQNLFSGTVTDEKSHNLGEYMPIFECADLKLLGSSSDPHVDLIRLHRPYDIGIRAEFGNSCINITADFNTTATSSATVQLLLDLWGHILDQLLDANNMGLPVSQINYMTPHQKAQIEGWNSAMLEPVNFCIHDLVAWQAAVRPGTEAICAWDGNFSYQELSSLSTKLASHLTKLGVRPNTFVAMCFSKSAWAVVAMVAIVKAGGAFVAIDPIHPRNRIRAVLAAAGSSLVLAAPQHVPIFEDELFDMPLDVVPVYRSFIKRLDEPCASESSFPPLVSPSDAVYMICTSGSTGTPKSIIVEHRALATAISGLAEPMHIDSSSRVFQFASYTFDVSISDIFTTLTQGGCLCIPSERDRINDLAGAIVRLDANNACLTPTVARLLRPEDVPCLKYLSLGGESLRQDNFDLWAGHVRLTNIYGPSECTTWCAANVAVDPAGTSSSNCIGRGLRASLWIVDQDDHSILCPIGCTGELLVEGPVLARGYADEEQTKEMFIWDPAWAVSDGGPGRRFYKTGDLVKYNPDGTINFVGRKDSQVKVRGNRIEIGEIEYHLAACVGVSQCLVVLPSTGPYREQLVGVLSLEGLDVPIDSLDEPQIVDATTRDEAEPKIREIREALSASLPSYMIPQSWLVVKTIPLLLSGKMNRRMAKQFVEDLVHSTSPDDETIKPSTPIEVKIGDLWSSVLSVDQTLIQPQSHFFEMGGNSLSAMQLVALAERQGLSLTVADVFAAPMLSDLAKRTTITRRTKDQLGGDLAQNHAPKPFELICGPLEAQRMVTAAQQQYPELSWSRIQDIYPATPLQAGLMTTSVANPGTYTFQHVYKLPKDMDSARFRAAWEAVVRSTAILRIAIAPLEPYGPCQVVLNTDIRWLRPLSLESYLIGDAAEAVFSFGESLNRFAITADGQYFIWTAHHATYDGVSTGLVLRRVEDAYYTASNTMSVTESPSILGLVRYVESQKTEWEDYWKTQLEDAPAASFPALPSATYQPRTDTTLEKSVILQRQEGGVTTANLVRAGWALVLARYSSDPDSDDVVFGTTNSGRAAPVSGITEMVGPTIATVPVRVKIDRQEPLLDYLRRIQDESAAMIPFEQTGLQHISSLGRAHQQACRFQNLLVVQPPGMQESLEFLGLERIRTEASGGNQEILTYALKMECELREANSEITLRAVFDSHVMTERQVSRLLRQFGHVLQQLATLPRDSSVGDVSLLCPEDMQELAEWNSVTHTAVERSIPELFGQVARAMSTAPAIHSWDGSLTYGELDTLSAALAMFLVDNGVKSGVIVPVCFNKSVWAVVAMLSVMRAGAAYVALEPGHPQARVDGIIRDVGAHLVMAAPQHAQRFQSTAVNKVVALDEAFINSLLLSNPAVRSLLPVKPTDLALVVFTSGSTGTPKGILIQHRNLCTFIAAYSSKCGGIGPGTRIFQFAAYVFDLSVGDIFTSLTTGACITIPSEQERMNDVAGAINRLNASSAFLTPTVASLIKPEDVPGLKTVVLAGEAPSRENLGTWAPKVNLFIGYGPAETTVICSVHGPVRAESDPSSLGYGLASNMWIVDKGDHDRLAPIGCVGEVVVEGPLVSAGYLNDPKKTAAVYVENPSWAADKSLGFVDSSSSSSRPRRFYKTGDLARYNDEGMMSFFARKDTQVKVRGQRVELGEIEYHIYSHPDVRHAVAMVPSAGPFKGRLVAMLVVKDTQIEGTTPAISESITIRRHFAETTSSDFYISQIHNHIVDKLPSYMVPSTFVIVNKVPLNTNGKVYRQEIKGWFETMDDETARLVAIQLSQQRSTSADTPTTENEKLVLQVCSQVLKIEPPRPMSMDHSFLRLGGDSITAMLVASRCRAQGVAVTVGDILRSKTLRHLAASLVPAKAGQSPRSQLLTNDASCSKTSSAVDLDEVAALLGLSGKDDIEEAYPCTPVQNGMLMSHARDPRLYEVFYVLEVSSTQPGDLIDIGRLEQAWHDVVARQPAMRSVFFESPSETGIFHQAVLRSGVADVAHVTILSADDDDEPVAALVVQGSRLDISRRPPCRLTICTTPSSGKVFIKVDILHTISDGTTWDNIFKELNLAYEGTLLATPPAPRYSAYTSYLASQRRRNGAQTLEYWKQYLRDARPCRFPCQTDPDDKKPHMLDIDISFHRGAEVLRFCKESGITVSNMMQTAWALVLRAYTNQSEQVCFGYVASGRDVPLCGIDEAIGTYIGQLACVVDFTSAGLTVEGIARRIQDEYLNGLQYQHVSLAELFHSLGSGVKGTGRLFNTNVHLMRVVDPTGYRFSTLELEFKHTIDPSEYDITFGTWVSDHDVSMYMSYWSTALSRLEAERLSCVVTEVLNSILDDPRQKVASFQLPVTEADHRSLQPVVPSPPTQYELVHELSANEMELRKLWASVLAIQETAITPDANFLHLGGDSFVTMKLVKQAKDSGFAITFADVLSHPLLADMARCLTPPMPQRRPSSSSDDPSDDSASPFTPEHSPSLSESDISLPSSISDTDDEKMPDTGELLTLEPQRDDFPRLLPTTEEGSEFVHLAQHEYEQVLPATLVQQSMLASQTRSNKYYNFRAIWDVPLSVDALTVAAAWRQVVNTHSVLRTIFAAAEPNSSGIGHVQIVLKHVEDLNVQFLEGSTDRAGAMETLKSRPRLDVRAAARRPAHELVIYTVHDDNRGVLCSLTISHALMDGVSLSLLLRDFYHLCKSPPGTVLPTGAGTPYTKLASWIHDDAQMKTDAIAFWETYLHDMSSCNFPTSSSDTPSEFAQIKRLFIQDAAALKQLCQTAGVTASTAFRAAWALTLAQWANSHDVSFGHVLSGRDAPIQGIDTIVGPVLNILPCRVDLGSHRDTESLLNHVQADFLACLPYQFWSTAQVKRVLDRDRKEEGWQFFNTLFNFRFNIAQPPSDGEALGGASGGKFELLWSEDPMDYDVVLAIQSDNEGRMEIELSYWEPRISEEVALHVMDVYERVVGGMVRGKGVSLPA</sequence>
<dbReference type="InterPro" id="IPR023213">
    <property type="entry name" value="CAT-like_dom_sf"/>
</dbReference>
<dbReference type="Gene3D" id="3.40.50.12780">
    <property type="entry name" value="N-terminal domain of ligase-like"/>
    <property type="match status" value="2"/>
</dbReference>
<keyword evidence="8" id="KW-1185">Reference proteome</keyword>
<dbReference type="SMART" id="SM00823">
    <property type="entry name" value="PKS_PP"/>
    <property type="match status" value="2"/>
</dbReference>